<evidence type="ECO:0000313" key="3">
    <source>
        <dbReference type="Proteomes" id="UP000435036"/>
    </source>
</evidence>
<evidence type="ECO:0000313" key="2">
    <source>
        <dbReference type="EMBL" id="MVZ62671.1"/>
    </source>
</evidence>
<gene>
    <name evidence="2" type="ORF">GQF63_11600</name>
</gene>
<dbReference type="InterPro" id="IPR049349">
    <property type="entry name" value="DUF2264_N"/>
</dbReference>
<name>A0A6N8L2F0_9SPHI</name>
<dbReference type="InterPro" id="IPR016624">
    <property type="entry name" value="UCP014753"/>
</dbReference>
<dbReference type="Proteomes" id="UP000435036">
    <property type="component" value="Unassembled WGS sequence"/>
</dbReference>
<dbReference type="Pfam" id="PF10022">
    <property type="entry name" value="DUF2264"/>
    <property type="match status" value="1"/>
</dbReference>
<dbReference type="AlphaFoldDB" id="A0A6N8L2F0"/>
<dbReference type="PIRSF" id="PIRSF014753">
    <property type="entry name" value="UCP014753"/>
    <property type="match status" value="1"/>
</dbReference>
<organism evidence="2 3">
    <name type="scientific">Sphingobacterium humi</name>
    <dbReference type="NCBI Taxonomy" id="1796905"/>
    <lineage>
        <taxon>Bacteria</taxon>
        <taxon>Pseudomonadati</taxon>
        <taxon>Bacteroidota</taxon>
        <taxon>Sphingobacteriia</taxon>
        <taxon>Sphingobacteriales</taxon>
        <taxon>Sphingobacteriaceae</taxon>
        <taxon>Sphingobacterium</taxon>
    </lineage>
</organism>
<dbReference type="RefSeq" id="WP_160369399.1">
    <property type="nucleotide sequence ID" value="NZ_WSQA01000008.1"/>
</dbReference>
<dbReference type="PANTHER" id="PTHR35339:SF3">
    <property type="entry name" value="DUF2264 DOMAIN-CONTAINING PROTEIN"/>
    <property type="match status" value="1"/>
</dbReference>
<sequence length="424" mass="48257">MKRRTWIQQASLLFTGLTLGHTNAEGSPQKKNAPGLGMSEETNDRVYWVSLISQMAKPILSNISQGTLQKNMPMVVSESFDGRNPKVGYLEAFGRLLAGMAPWLALPGDESEEGKTRSRFLRQAQQGIAHAVDPTSADYFAWRDKSKQTLVDAAHLALAFLRAPKALWEPLSVKTKQQVIEEFKYIRWIKPNESNWLLFASMCETFLYSIGEEPDRQKIDYAIQKFDQDWYVGDGWYSDGDRFSFDHYNGYVIHCMLVETLRHNLSAGEAYQAQFERAYKRMQRYAHHQERMISPDGYYPIIGRSSTYRNAAFQPLAAVALDKKLPDDLKPGQVRAAMTAMLKHIYSPNIYDKHGWLVLGLTSAAQGNLADSYTNVGSLYEASLSFIALGLPANDEFWTSKPERWTAQKAFSGEQFPRDYYVTY</sequence>
<accession>A0A6N8L2F0</accession>
<proteinExistence type="predicted"/>
<feature type="domain" description="DUF2264" evidence="1">
    <location>
        <begin position="44"/>
        <end position="405"/>
    </location>
</feature>
<dbReference type="EMBL" id="WSQA01000008">
    <property type="protein sequence ID" value="MVZ62671.1"/>
    <property type="molecule type" value="Genomic_DNA"/>
</dbReference>
<comment type="caution">
    <text evidence="2">The sequence shown here is derived from an EMBL/GenBank/DDBJ whole genome shotgun (WGS) entry which is preliminary data.</text>
</comment>
<dbReference type="OrthoDB" id="9813465at2"/>
<keyword evidence="3" id="KW-1185">Reference proteome</keyword>
<protein>
    <submittedName>
        <fullName evidence="2">DUF2264 domain-containing protein</fullName>
    </submittedName>
</protein>
<reference evidence="2 3" key="1">
    <citation type="submission" date="2019-12" db="EMBL/GenBank/DDBJ databases">
        <authorList>
            <person name="Dong K."/>
        </authorList>
    </citation>
    <scope>NUCLEOTIDE SEQUENCE [LARGE SCALE GENOMIC DNA]</scope>
    <source>
        <strain evidence="2 3">JCM 31225</strain>
    </source>
</reference>
<dbReference type="PANTHER" id="PTHR35339">
    <property type="entry name" value="LINALOOL DEHYDRATASE_ISOMERASE DOMAIN-CONTAINING PROTEIN"/>
    <property type="match status" value="1"/>
</dbReference>
<evidence type="ECO:0000259" key="1">
    <source>
        <dbReference type="Pfam" id="PF10022"/>
    </source>
</evidence>